<dbReference type="Gene3D" id="3.40.190.290">
    <property type="match status" value="1"/>
</dbReference>
<dbReference type="InterPro" id="IPR005119">
    <property type="entry name" value="LysR_subst-bd"/>
</dbReference>
<proteinExistence type="inferred from homology"/>
<name>A0A4D7BAR2_9HYPH</name>
<accession>A0A4D7BAR2</accession>
<evidence type="ECO:0000256" key="4">
    <source>
        <dbReference type="ARBA" id="ARBA00023163"/>
    </source>
</evidence>
<dbReference type="SUPFAM" id="SSF53850">
    <property type="entry name" value="Periplasmic binding protein-like II"/>
    <property type="match status" value="1"/>
</dbReference>
<dbReference type="SUPFAM" id="SSF46785">
    <property type="entry name" value="Winged helix' DNA-binding domain"/>
    <property type="match status" value="1"/>
</dbReference>
<dbReference type="EMBL" id="CP039690">
    <property type="protein sequence ID" value="QCI65202.1"/>
    <property type="molecule type" value="Genomic_DNA"/>
</dbReference>
<organism evidence="7 8">
    <name type="scientific">Phreatobacter stygius</name>
    <dbReference type="NCBI Taxonomy" id="1940610"/>
    <lineage>
        <taxon>Bacteria</taxon>
        <taxon>Pseudomonadati</taxon>
        <taxon>Pseudomonadota</taxon>
        <taxon>Alphaproteobacteria</taxon>
        <taxon>Hyphomicrobiales</taxon>
        <taxon>Phreatobacteraceae</taxon>
        <taxon>Phreatobacter</taxon>
    </lineage>
</organism>
<dbReference type="GO" id="GO:0005829">
    <property type="term" value="C:cytosol"/>
    <property type="evidence" value="ECO:0007669"/>
    <property type="project" value="TreeGrafter"/>
</dbReference>
<protein>
    <submittedName>
        <fullName evidence="7">LysR family transcriptional regulator</fullName>
    </submittedName>
</protein>
<evidence type="ECO:0000313" key="7">
    <source>
        <dbReference type="EMBL" id="QCI65202.1"/>
    </source>
</evidence>
<gene>
    <name evidence="7" type="ORF">E8M01_13875</name>
</gene>
<dbReference type="KEGG" id="pstg:E8M01_13875"/>
<dbReference type="Gene3D" id="1.10.10.10">
    <property type="entry name" value="Winged helix-like DNA-binding domain superfamily/Winged helix DNA-binding domain"/>
    <property type="match status" value="1"/>
</dbReference>
<reference evidence="7 8" key="1">
    <citation type="submission" date="2019-04" db="EMBL/GenBank/DDBJ databases">
        <title>Phreatobacter aquaticus sp. nov.</title>
        <authorList>
            <person name="Choi A."/>
        </authorList>
    </citation>
    <scope>NUCLEOTIDE SEQUENCE [LARGE SCALE GENOMIC DNA]</scope>
    <source>
        <strain evidence="7 8">KCTC 52518</strain>
    </source>
</reference>
<dbReference type="AlphaFoldDB" id="A0A4D7BAR2"/>
<dbReference type="OrthoDB" id="9785974at2"/>
<keyword evidence="4" id="KW-0804">Transcription</keyword>
<dbReference type="InterPro" id="IPR036390">
    <property type="entry name" value="WH_DNA-bd_sf"/>
</dbReference>
<dbReference type="InterPro" id="IPR000847">
    <property type="entry name" value="LysR_HTH_N"/>
</dbReference>
<dbReference type="GO" id="GO:0003700">
    <property type="term" value="F:DNA-binding transcription factor activity"/>
    <property type="evidence" value="ECO:0007669"/>
    <property type="project" value="InterPro"/>
</dbReference>
<comment type="similarity">
    <text evidence="1">Belongs to the LysR transcriptional regulatory family.</text>
</comment>
<evidence type="ECO:0000256" key="1">
    <source>
        <dbReference type="ARBA" id="ARBA00009437"/>
    </source>
</evidence>
<sequence length="319" mass="34812">MRFDLFDLQLFVAIAEAGNLTQASNKLHIVPSASSARIKQLEDSFGVRLFHRASTGLSLTPAGQAMLFHARRILLRANRMRDELSEFSRGLQGVVRIFSISIGATVYLPKALSSFLTKHAQVSVEIEEHISDDIIRAVREYRADIGIIGGKFAVDELQIFPYANERLVVLASVDHPICARPDISFEEALDLDFIGLNPHNTLNLFLIRQANQVGKTFRTRALVRGPYEASAMVVGNAGITIVEESVARQCALTMPLRAIPLSDPWALREMQICVRNLGELPPFARDLVAMLRADGTSLTPASAGAAAPSPISNAPSGID</sequence>
<keyword evidence="3" id="KW-0238">DNA-binding</keyword>
<dbReference type="RefSeq" id="WP_136960650.1">
    <property type="nucleotide sequence ID" value="NZ_CP039690.1"/>
</dbReference>
<dbReference type="Pfam" id="PF03466">
    <property type="entry name" value="LysR_substrate"/>
    <property type="match status" value="1"/>
</dbReference>
<feature type="domain" description="HTH lysR-type" evidence="6">
    <location>
        <begin position="1"/>
        <end position="60"/>
    </location>
</feature>
<dbReference type="PANTHER" id="PTHR30419:SF2">
    <property type="entry name" value="LYSR FAMILY TRANSCRIPTIONAL REGULATOR"/>
    <property type="match status" value="1"/>
</dbReference>
<dbReference type="PROSITE" id="PS50931">
    <property type="entry name" value="HTH_LYSR"/>
    <property type="match status" value="1"/>
</dbReference>
<dbReference type="InterPro" id="IPR050950">
    <property type="entry name" value="HTH-type_LysR_regulators"/>
</dbReference>
<feature type="region of interest" description="Disordered" evidence="5">
    <location>
        <begin position="300"/>
        <end position="319"/>
    </location>
</feature>
<dbReference type="InterPro" id="IPR036388">
    <property type="entry name" value="WH-like_DNA-bd_sf"/>
</dbReference>
<keyword evidence="2" id="KW-0805">Transcription regulation</keyword>
<keyword evidence="8" id="KW-1185">Reference proteome</keyword>
<dbReference type="Pfam" id="PF00126">
    <property type="entry name" value="HTH_1"/>
    <property type="match status" value="1"/>
</dbReference>
<dbReference type="PANTHER" id="PTHR30419">
    <property type="entry name" value="HTH-TYPE TRANSCRIPTIONAL REGULATOR YBHD"/>
    <property type="match status" value="1"/>
</dbReference>
<dbReference type="Proteomes" id="UP000298781">
    <property type="component" value="Chromosome"/>
</dbReference>
<evidence type="ECO:0000256" key="5">
    <source>
        <dbReference type="SAM" id="MobiDB-lite"/>
    </source>
</evidence>
<evidence type="ECO:0000259" key="6">
    <source>
        <dbReference type="PROSITE" id="PS50931"/>
    </source>
</evidence>
<dbReference type="FunFam" id="1.10.10.10:FF:000001">
    <property type="entry name" value="LysR family transcriptional regulator"/>
    <property type="match status" value="1"/>
</dbReference>
<dbReference type="GO" id="GO:0003677">
    <property type="term" value="F:DNA binding"/>
    <property type="evidence" value="ECO:0007669"/>
    <property type="project" value="UniProtKB-KW"/>
</dbReference>
<evidence type="ECO:0000256" key="2">
    <source>
        <dbReference type="ARBA" id="ARBA00023015"/>
    </source>
</evidence>
<evidence type="ECO:0000256" key="3">
    <source>
        <dbReference type="ARBA" id="ARBA00023125"/>
    </source>
</evidence>
<evidence type="ECO:0000313" key="8">
    <source>
        <dbReference type="Proteomes" id="UP000298781"/>
    </source>
</evidence>